<sequence>MILDHFEILNARYKQGNPRMRFEALKERSGARIEGRMRLSLQKADHLQQRITTRLLPPVEEAIENLQGSSLCLSANHVSLSHLITALHLEDSTMVASPLPFSPQIHQRPLRTITRPWRGG</sequence>
<keyword evidence="2" id="KW-1185">Reference proteome</keyword>
<dbReference type="GeneID" id="70215223"/>
<proteinExistence type="predicted"/>
<dbReference type="EMBL" id="JAGMUX010000003">
    <property type="protein sequence ID" value="KAH7264999.1"/>
    <property type="molecule type" value="Genomic_DNA"/>
</dbReference>
<evidence type="ECO:0000313" key="1">
    <source>
        <dbReference type="EMBL" id="KAH7264999.1"/>
    </source>
</evidence>
<gene>
    <name evidence="1" type="ORF">BKA55DRAFT_230716</name>
</gene>
<protein>
    <submittedName>
        <fullName evidence="1">Uncharacterized protein</fullName>
    </submittedName>
</protein>
<dbReference type="RefSeq" id="XP_046053734.1">
    <property type="nucleotide sequence ID" value="XM_046185269.1"/>
</dbReference>
<dbReference type="AlphaFoldDB" id="A0A9P9HYH9"/>
<comment type="caution">
    <text evidence="1">The sequence shown here is derived from an EMBL/GenBank/DDBJ whole genome shotgun (WGS) entry which is preliminary data.</text>
</comment>
<evidence type="ECO:0000313" key="2">
    <source>
        <dbReference type="Proteomes" id="UP000720189"/>
    </source>
</evidence>
<reference evidence="1" key="1">
    <citation type="journal article" date="2021" name="Nat. Commun.">
        <title>Genetic determinants of endophytism in the Arabidopsis root mycobiome.</title>
        <authorList>
            <person name="Mesny F."/>
            <person name="Miyauchi S."/>
            <person name="Thiergart T."/>
            <person name="Pickel B."/>
            <person name="Atanasova L."/>
            <person name="Karlsson M."/>
            <person name="Huettel B."/>
            <person name="Barry K.W."/>
            <person name="Haridas S."/>
            <person name="Chen C."/>
            <person name="Bauer D."/>
            <person name="Andreopoulos W."/>
            <person name="Pangilinan J."/>
            <person name="LaButti K."/>
            <person name="Riley R."/>
            <person name="Lipzen A."/>
            <person name="Clum A."/>
            <person name="Drula E."/>
            <person name="Henrissat B."/>
            <person name="Kohler A."/>
            <person name="Grigoriev I.V."/>
            <person name="Martin F.M."/>
            <person name="Hacquard S."/>
        </authorList>
    </citation>
    <scope>NUCLEOTIDE SEQUENCE</scope>
    <source>
        <strain evidence="1">MPI-CAGE-AT-0023</strain>
    </source>
</reference>
<organism evidence="1 2">
    <name type="scientific">Fusarium redolens</name>
    <dbReference type="NCBI Taxonomy" id="48865"/>
    <lineage>
        <taxon>Eukaryota</taxon>
        <taxon>Fungi</taxon>
        <taxon>Dikarya</taxon>
        <taxon>Ascomycota</taxon>
        <taxon>Pezizomycotina</taxon>
        <taxon>Sordariomycetes</taxon>
        <taxon>Hypocreomycetidae</taxon>
        <taxon>Hypocreales</taxon>
        <taxon>Nectriaceae</taxon>
        <taxon>Fusarium</taxon>
        <taxon>Fusarium redolens species complex</taxon>
    </lineage>
</organism>
<accession>A0A9P9HYH9</accession>
<dbReference type="Proteomes" id="UP000720189">
    <property type="component" value="Unassembled WGS sequence"/>
</dbReference>
<name>A0A9P9HYH9_FUSRE</name>